<dbReference type="PROSITE" id="PS00211">
    <property type="entry name" value="ABC_TRANSPORTER_1"/>
    <property type="match status" value="2"/>
</dbReference>
<evidence type="ECO:0000313" key="14">
    <source>
        <dbReference type="Proteomes" id="UP000298030"/>
    </source>
</evidence>
<dbReference type="CDD" id="cd18606">
    <property type="entry name" value="ABC_6TM_YOR1_D2_like"/>
    <property type="match status" value="1"/>
</dbReference>
<dbReference type="OrthoDB" id="6500128at2759"/>
<dbReference type="Gene3D" id="1.20.1560.10">
    <property type="entry name" value="ABC transporter type 1, transmembrane domain"/>
    <property type="match status" value="2"/>
</dbReference>
<dbReference type="CDD" id="cd03244">
    <property type="entry name" value="ABCC_MRP_domain2"/>
    <property type="match status" value="1"/>
</dbReference>
<reference evidence="13 14" key="1">
    <citation type="journal article" date="2019" name="Nat. Ecol. Evol.">
        <title>Megaphylogeny resolves global patterns of mushroom evolution.</title>
        <authorList>
            <person name="Varga T."/>
            <person name="Krizsan K."/>
            <person name="Foldi C."/>
            <person name="Dima B."/>
            <person name="Sanchez-Garcia M."/>
            <person name="Sanchez-Ramirez S."/>
            <person name="Szollosi G.J."/>
            <person name="Szarkandi J.G."/>
            <person name="Papp V."/>
            <person name="Albert L."/>
            <person name="Andreopoulos W."/>
            <person name="Angelini C."/>
            <person name="Antonin V."/>
            <person name="Barry K.W."/>
            <person name="Bougher N.L."/>
            <person name="Buchanan P."/>
            <person name="Buyck B."/>
            <person name="Bense V."/>
            <person name="Catcheside P."/>
            <person name="Chovatia M."/>
            <person name="Cooper J."/>
            <person name="Damon W."/>
            <person name="Desjardin D."/>
            <person name="Finy P."/>
            <person name="Geml J."/>
            <person name="Haridas S."/>
            <person name="Hughes K."/>
            <person name="Justo A."/>
            <person name="Karasinski D."/>
            <person name="Kautmanova I."/>
            <person name="Kiss B."/>
            <person name="Kocsube S."/>
            <person name="Kotiranta H."/>
            <person name="LaButti K.M."/>
            <person name="Lechner B.E."/>
            <person name="Liimatainen K."/>
            <person name="Lipzen A."/>
            <person name="Lukacs Z."/>
            <person name="Mihaltcheva S."/>
            <person name="Morgado L.N."/>
            <person name="Niskanen T."/>
            <person name="Noordeloos M.E."/>
            <person name="Ohm R.A."/>
            <person name="Ortiz-Santana B."/>
            <person name="Ovrebo C."/>
            <person name="Racz N."/>
            <person name="Riley R."/>
            <person name="Savchenko A."/>
            <person name="Shiryaev A."/>
            <person name="Soop K."/>
            <person name="Spirin V."/>
            <person name="Szebenyi C."/>
            <person name="Tomsovsky M."/>
            <person name="Tulloss R.E."/>
            <person name="Uehling J."/>
            <person name="Grigoriev I.V."/>
            <person name="Vagvolgyi C."/>
            <person name="Papp T."/>
            <person name="Martin F.M."/>
            <person name="Miettinen O."/>
            <person name="Hibbett D.S."/>
            <person name="Nagy L.G."/>
        </authorList>
    </citation>
    <scope>NUCLEOTIDE SEQUENCE [LARGE SCALE GENOMIC DNA]</scope>
    <source>
        <strain evidence="13 14">FP101781</strain>
    </source>
</reference>
<dbReference type="STRING" id="71717.A0A4Y7T996"/>
<dbReference type="SMART" id="SM00382">
    <property type="entry name" value="AAA"/>
    <property type="match status" value="2"/>
</dbReference>
<dbReference type="CDD" id="cd18597">
    <property type="entry name" value="ABC_6TM_YOR1_D1_like"/>
    <property type="match status" value="1"/>
</dbReference>
<feature type="transmembrane region" description="Helical" evidence="10">
    <location>
        <begin position="453"/>
        <end position="474"/>
    </location>
</feature>
<dbReference type="Gene3D" id="3.40.50.300">
    <property type="entry name" value="P-loop containing nucleotide triphosphate hydrolases"/>
    <property type="match status" value="2"/>
</dbReference>
<dbReference type="FunFam" id="1.20.1560.10:FF:000010">
    <property type="entry name" value="Multidrug resistance-associated ABC transporter"/>
    <property type="match status" value="1"/>
</dbReference>
<comment type="subcellular location">
    <subcellularLocation>
        <location evidence="1">Membrane</location>
        <topology evidence="1">Multi-pass membrane protein</topology>
    </subcellularLocation>
</comment>
<feature type="transmembrane region" description="Helical" evidence="10">
    <location>
        <begin position="952"/>
        <end position="973"/>
    </location>
</feature>
<keyword evidence="6" id="KW-0067">ATP-binding</keyword>
<dbReference type="Proteomes" id="UP000298030">
    <property type="component" value="Unassembled WGS sequence"/>
</dbReference>
<dbReference type="CDD" id="cd03250">
    <property type="entry name" value="ABCC_MRP_domain1"/>
    <property type="match status" value="1"/>
</dbReference>
<feature type="domain" description="ABC transporter" evidence="11">
    <location>
        <begin position="553"/>
        <end position="774"/>
    </location>
</feature>
<keyword evidence="3" id="KW-0813">Transport</keyword>
<accession>A0A4Y7T996</accession>
<dbReference type="SUPFAM" id="SSF90123">
    <property type="entry name" value="ABC transporter transmembrane region"/>
    <property type="match status" value="2"/>
</dbReference>
<keyword evidence="5" id="KW-0547">Nucleotide-binding</keyword>
<dbReference type="InterPro" id="IPR050173">
    <property type="entry name" value="ABC_transporter_C-like"/>
</dbReference>
<sequence>MAINAPVVYEDAHFWWRSLVRGPLTPTMRLRNPFRPKPASPAFGAGRIIPEVTAIWPSRVILQWLSPFLRVGYSRPLETDDLWSLPTEQLTEPLADELERWFYARCEPESRPKSLQGAIPTDEKVKSEDDVEQVRVRVAPEGTATPSDSDRPLFDASLFKALCQAHQKDIFISGFLNIVAETLQTVTPLVLKVFLDWLVVSYTYARLDDASREAAGLNAPRGVGYGVGLAFAIFIMQESASLMSHNSYKLAMAFGQSMRTALIGVLYRKSLRISGKARMEHNTGKIITMISTDATNVEQFAGFAHTVWVSPIQIVLGVGLLIGTLGYSALAGLGVIVVALPLEGLAVWVMYIQREKAIKVTDRRVQLTSEVLQGIRLIKCYGWEAFFAQRIGELRGQEVKAIRKSAVALAVLFSLFECIPVLSAVVSFITYSLTGHDLNIATIFSALQLFNVLRIPLLLLPLVFSNLSSAVIGLNRMSEFLISEDLGERYLLGSSSGSEIYAEGDFSWEAVRKPESKEEEKDGSEEKVSKAKSKSKTKTIGGDVTVLPSTFPIPTPPPVKEDEKPFELKSLRFTAPKGAFVAIVGRIGSGKSSVLQALIGEMKRTSGQVVVGASLAYLPQTPWIQNTTLRSNITFGLPEDEQRLREVIHCCGLEPDIAALPHGELTEIGERGINLSGGQKARISLARAAYSASDIILLDDPLSAVDAHVGRFILDNCLLHGPLASRTRVLVTHALHVLEHTDYIYMMDNGAIVEEGRYEDLMSRNGSFTRLIEDFGRVETADKSQGEGVKKTGETRINDEASSDPDFKKAQDALMQLEERNVGAVDWKVYRTWLVFAGGIAWLPIIVFLLGSAEGVRVATNLWLSFWTSSKIVGFENWQYIAVYAGFGVGISLFVFVLAFAFFIGGLIASLRIFNAALNGILRSPIAFFDTTPMGRILSRFSKDQESMDNEVANVLYSFLSIFVSVFGVFALVIYTFPYLGIAFAPLGLLYYFASVYYRASSVEAKRLDAILRSSLYATISETLTGLSTIRAYGVQNQCLQKASDGLDIENRAYYMFIVLQRWLGLRLDFFGNILVLGIGLFAVGFRRSVNPASVGVVLTYTLSFTGIFSEMVAQFAQNEQNMNSVERVVHYTTLEPEGDLTTPDDPQPSWPTQGEVDFKNVELAYRAGLPLVLKGVTFSVRPREKIGIVGRTGAGKSSLIQALLRTVELSGGSIEVDGVDISKIGLNALRSNVALVPQDNVLFLGTLRQNLDPQGAKTDAELLSALQRVSLLPPAGATDAVADDKFSLDAAVGDEGSNYSAGEKQLLALCRALVRNNKIIVLDEATSNVDVETDAKVQRTIQTEFSSATLLCIAHRLNTIAFYDRVLVMSAGVVAEFDTVFNLYDKPGSIFRALCDEANLSRTDIVRIREEKAVP</sequence>
<feature type="domain" description="ABC transmembrane type-1" evidence="12">
    <location>
        <begin position="845"/>
        <end position="1118"/>
    </location>
</feature>
<dbReference type="InterPro" id="IPR003593">
    <property type="entry name" value="AAA+_ATPase"/>
</dbReference>
<dbReference type="PANTHER" id="PTHR24223:SF456">
    <property type="entry name" value="MULTIDRUG RESISTANCE-ASSOCIATED PROTEIN LETHAL(2)03659"/>
    <property type="match status" value="1"/>
</dbReference>
<evidence type="ECO:0000259" key="12">
    <source>
        <dbReference type="PROSITE" id="PS50929"/>
    </source>
</evidence>
<dbReference type="PROSITE" id="PS50893">
    <property type="entry name" value="ABC_TRANSPORTER_2"/>
    <property type="match status" value="2"/>
</dbReference>
<feature type="domain" description="ABC transporter" evidence="11">
    <location>
        <begin position="1157"/>
        <end position="1397"/>
    </location>
</feature>
<dbReference type="Pfam" id="PF00005">
    <property type="entry name" value="ABC_tran"/>
    <property type="match status" value="2"/>
</dbReference>
<evidence type="ECO:0000313" key="13">
    <source>
        <dbReference type="EMBL" id="TEB30733.1"/>
    </source>
</evidence>
<keyword evidence="4 10" id="KW-0812">Transmembrane</keyword>
<dbReference type="InterPro" id="IPR017871">
    <property type="entry name" value="ABC_transporter-like_CS"/>
</dbReference>
<proteinExistence type="inferred from homology"/>
<dbReference type="SUPFAM" id="SSF52540">
    <property type="entry name" value="P-loop containing nucleoside triphosphate hydrolases"/>
    <property type="match status" value="2"/>
</dbReference>
<evidence type="ECO:0000256" key="2">
    <source>
        <dbReference type="ARBA" id="ARBA00009726"/>
    </source>
</evidence>
<dbReference type="FunFam" id="1.20.1560.10:FF:000082">
    <property type="entry name" value="ABC transporter, multidrug resistance associated protein"/>
    <property type="match status" value="1"/>
</dbReference>
<feature type="region of interest" description="Disordered" evidence="9">
    <location>
        <begin position="782"/>
        <end position="805"/>
    </location>
</feature>
<feature type="region of interest" description="Disordered" evidence="9">
    <location>
        <begin position="512"/>
        <end position="536"/>
    </location>
</feature>
<comment type="caution">
    <text evidence="13">The sequence shown here is derived from an EMBL/GenBank/DDBJ whole genome shotgun (WGS) entry which is preliminary data.</text>
</comment>
<evidence type="ECO:0000256" key="1">
    <source>
        <dbReference type="ARBA" id="ARBA00004141"/>
    </source>
</evidence>
<protein>
    <submittedName>
        <fullName evidence="13">Cadmium ion transporter</fullName>
    </submittedName>
</protein>
<keyword evidence="8 10" id="KW-0472">Membrane</keyword>
<dbReference type="PROSITE" id="PS50929">
    <property type="entry name" value="ABC_TM1F"/>
    <property type="match status" value="2"/>
</dbReference>
<feature type="transmembrane region" description="Helical" evidence="10">
    <location>
        <begin position="881"/>
        <end position="914"/>
    </location>
</feature>
<dbReference type="FunFam" id="3.40.50.300:FF:000565">
    <property type="entry name" value="ABC bile acid transporter"/>
    <property type="match status" value="1"/>
</dbReference>
<dbReference type="InterPro" id="IPR011527">
    <property type="entry name" value="ABC1_TM_dom"/>
</dbReference>
<evidence type="ECO:0000259" key="11">
    <source>
        <dbReference type="PROSITE" id="PS50893"/>
    </source>
</evidence>
<name>A0A4Y7T996_COPMI</name>
<dbReference type="PANTHER" id="PTHR24223">
    <property type="entry name" value="ATP-BINDING CASSETTE SUB-FAMILY C"/>
    <property type="match status" value="1"/>
</dbReference>
<evidence type="ECO:0000256" key="3">
    <source>
        <dbReference type="ARBA" id="ARBA00022448"/>
    </source>
</evidence>
<evidence type="ECO:0000256" key="8">
    <source>
        <dbReference type="ARBA" id="ARBA00023136"/>
    </source>
</evidence>
<evidence type="ECO:0000256" key="5">
    <source>
        <dbReference type="ARBA" id="ARBA00022741"/>
    </source>
</evidence>
<dbReference type="GO" id="GO:0016020">
    <property type="term" value="C:membrane"/>
    <property type="evidence" value="ECO:0007669"/>
    <property type="project" value="UniProtKB-SubCell"/>
</dbReference>
<dbReference type="InterPro" id="IPR003439">
    <property type="entry name" value="ABC_transporter-like_ATP-bd"/>
</dbReference>
<organism evidence="13 14">
    <name type="scientific">Coprinellus micaceus</name>
    <name type="common">Glistening ink-cap mushroom</name>
    <name type="synonym">Coprinus micaceus</name>
    <dbReference type="NCBI Taxonomy" id="71717"/>
    <lineage>
        <taxon>Eukaryota</taxon>
        <taxon>Fungi</taxon>
        <taxon>Dikarya</taxon>
        <taxon>Basidiomycota</taxon>
        <taxon>Agaricomycotina</taxon>
        <taxon>Agaricomycetes</taxon>
        <taxon>Agaricomycetidae</taxon>
        <taxon>Agaricales</taxon>
        <taxon>Agaricineae</taxon>
        <taxon>Psathyrellaceae</taxon>
        <taxon>Coprinellus</taxon>
    </lineage>
</organism>
<dbReference type="InterPro" id="IPR027417">
    <property type="entry name" value="P-loop_NTPase"/>
</dbReference>
<evidence type="ECO:0000256" key="9">
    <source>
        <dbReference type="SAM" id="MobiDB-lite"/>
    </source>
</evidence>
<dbReference type="Pfam" id="PF00664">
    <property type="entry name" value="ABC_membrane"/>
    <property type="match status" value="2"/>
</dbReference>
<gene>
    <name evidence="13" type="ORF">FA13DRAFT_492068</name>
</gene>
<feature type="transmembrane region" description="Helical" evidence="10">
    <location>
        <begin position="1070"/>
        <end position="1087"/>
    </location>
</feature>
<evidence type="ECO:0000256" key="7">
    <source>
        <dbReference type="ARBA" id="ARBA00022989"/>
    </source>
</evidence>
<dbReference type="InterPro" id="IPR036640">
    <property type="entry name" value="ABC1_TM_sf"/>
</dbReference>
<evidence type="ECO:0000256" key="4">
    <source>
        <dbReference type="ARBA" id="ARBA00022692"/>
    </source>
</evidence>
<feature type="transmembrane region" description="Helical" evidence="10">
    <location>
        <begin position="833"/>
        <end position="853"/>
    </location>
</feature>
<feature type="transmembrane region" description="Helical" evidence="10">
    <location>
        <begin position="979"/>
        <end position="998"/>
    </location>
</feature>
<dbReference type="GO" id="GO:0005524">
    <property type="term" value="F:ATP binding"/>
    <property type="evidence" value="ECO:0007669"/>
    <property type="project" value="UniProtKB-KW"/>
</dbReference>
<dbReference type="GO" id="GO:0016887">
    <property type="term" value="F:ATP hydrolysis activity"/>
    <property type="evidence" value="ECO:0007669"/>
    <property type="project" value="InterPro"/>
</dbReference>
<evidence type="ECO:0000256" key="6">
    <source>
        <dbReference type="ARBA" id="ARBA00022840"/>
    </source>
</evidence>
<dbReference type="EMBL" id="QPFP01000021">
    <property type="protein sequence ID" value="TEB30733.1"/>
    <property type="molecule type" value="Genomic_DNA"/>
</dbReference>
<feature type="domain" description="ABC transmembrane type-1" evidence="12">
    <location>
        <begin position="171"/>
        <end position="469"/>
    </location>
</feature>
<feature type="transmembrane region" description="Helical" evidence="10">
    <location>
        <begin position="329"/>
        <end position="351"/>
    </location>
</feature>
<keyword evidence="14" id="KW-1185">Reference proteome</keyword>
<dbReference type="FunFam" id="3.40.50.300:FF:000997">
    <property type="entry name" value="Multidrug resistance-associated protein 1"/>
    <property type="match status" value="1"/>
</dbReference>
<keyword evidence="7 10" id="KW-1133">Transmembrane helix</keyword>
<feature type="transmembrane region" description="Helical" evidence="10">
    <location>
        <begin position="407"/>
        <end position="433"/>
    </location>
</feature>
<evidence type="ECO:0000256" key="10">
    <source>
        <dbReference type="SAM" id="Phobius"/>
    </source>
</evidence>
<feature type="compositionally biased region" description="Basic and acidic residues" evidence="9">
    <location>
        <begin position="512"/>
        <end position="529"/>
    </location>
</feature>
<dbReference type="GO" id="GO:0140359">
    <property type="term" value="F:ABC-type transporter activity"/>
    <property type="evidence" value="ECO:0007669"/>
    <property type="project" value="InterPro"/>
</dbReference>
<comment type="similarity">
    <text evidence="2">Belongs to the ABC transporter superfamily. ABCC family. Conjugate transporter (TC 3.A.1.208) subfamily.</text>
</comment>